<proteinExistence type="predicted"/>
<evidence type="ECO:0000313" key="2">
    <source>
        <dbReference type="Proteomes" id="UP001487740"/>
    </source>
</evidence>
<evidence type="ECO:0000313" key="1">
    <source>
        <dbReference type="EMBL" id="KAK8400673.1"/>
    </source>
</evidence>
<dbReference type="Proteomes" id="UP001487740">
    <property type="component" value="Unassembled WGS sequence"/>
</dbReference>
<accession>A0AAW0UN57</accession>
<name>A0AAW0UN57_SCYPA</name>
<protein>
    <submittedName>
        <fullName evidence="1">Uncharacterized protein</fullName>
    </submittedName>
</protein>
<dbReference type="EMBL" id="JARAKH010000009">
    <property type="protein sequence ID" value="KAK8400673.1"/>
    <property type="molecule type" value="Genomic_DNA"/>
</dbReference>
<dbReference type="AlphaFoldDB" id="A0AAW0UN57"/>
<comment type="caution">
    <text evidence="1">The sequence shown here is derived from an EMBL/GenBank/DDBJ whole genome shotgun (WGS) entry which is preliminary data.</text>
</comment>
<sequence>MSQHTTSLSTKLRDFEVIRINGSNPAVTRSHSGLHLDLKWWWWWWGEARRRFPEVLQSVSCMAETEVLLIAVKTFTCTRAELGGKFVIHHWLQNCARSASIPAMEWEKKEGREKRRLGGVSAYETFATRFPSSRLAVSPCVSTD</sequence>
<keyword evidence="2" id="KW-1185">Reference proteome</keyword>
<gene>
    <name evidence="1" type="ORF">O3P69_002464</name>
</gene>
<reference evidence="1 2" key="1">
    <citation type="submission" date="2023-03" db="EMBL/GenBank/DDBJ databases">
        <title>High-quality genome of Scylla paramamosain provides insights in environmental adaptation.</title>
        <authorList>
            <person name="Zhang L."/>
        </authorList>
    </citation>
    <scope>NUCLEOTIDE SEQUENCE [LARGE SCALE GENOMIC DNA]</scope>
    <source>
        <strain evidence="1">LZ_2023a</strain>
        <tissue evidence="1">Muscle</tissue>
    </source>
</reference>
<organism evidence="1 2">
    <name type="scientific">Scylla paramamosain</name>
    <name type="common">Mud crab</name>
    <dbReference type="NCBI Taxonomy" id="85552"/>
    <lineage>
        <taxon>Eukaryota</taxon>
        <taxon>Metazoa</taxon>
        <taxon>Ecdysozoa</taxon>
        <taxon>Arthropoda</taxon>
        <taxon>Crustacea</taxon>
        <taxon>Multicrustacea</taxon>
        <taxon>Malacostraca</taxon>
        <taxon>Eumalacostraca</taxon>
        <taxon>Eucarida</taxon>
        <taxon>Decapoda</taxon>
        <taxon>Pleocyemata</taxon>
        <taxon>Brachyura</taxon>
        <taxon>Eubrachyura</taxon>
        <taxon>Portunoidea</taxon>
        <taxon>Portunidae</taxon>
        <taxon>Portuninae</taxon>
        <taxon>Scylla</taxon>
    </lineage>
</organism>